<comment type="caution">
    <text evidence="3">The sequence shown here is derived from an EMBL/GenBank/DDBJ whole genome shotgun (WGS) entry which is preliminary data.</text>
</comment>
<protein>
    <submittedName>
        <fullName evidence="3">Uncharacterized protein</fullName>
    </submittedName>
</protein>
<name>A0ABN9Y7R4_9DINO</name>
<feature type="non-terminal residue" evidence="3">
    <location>
        <position position="253"/>
    </location>
</feature>
<feature type="coiled-coil region" evidence="1">
    <location>
        <begin position="120"/>
        <end position="147"/>
    </location>
</feature>
<gene>
    <name evidence="3" type="ORF">PCOR1329_LOCUS83229</name>
</gene>
<evidence type="ECO:0000313" key="3">
    <source>
        <dbReference type="EMBL" id="CAK0908596.1"/>
    </source>
</evidence>
<organism evidence="3 4">
    <name type="scientific">Prorocentrum cordatum</name>
    <dbReference type="NCBI Taxonomy" id="2364126"/>
    <lineage>
        <taxon>Eukaryota</taxon>
        <taxon>Sar</taxon>
        <taxon>Alveolata</taxon>
        <taxon>Dinophyceae</taxon>
        <taxon>Prorocentrales</taxon>
        <taxon>Prorocentraceae</taxon>
        <taxon>Prorocentrum</taxon>
    </lineage>
</organism>
<proteinExistence type="predicted"/>
<evidence type="ECO:0000256" key="1">
    <source>
        <dbReference type="SAM" id="Coils"/>
    </source>
</evidence>
<accession>A0ABN9Y7R4</accession>
<reference evidence="3" key="1">
    <citation type="submission" date="2023-10" db="EMBL/GenBank/DDBJ databases">
        <authorList>
            <person name="Chen Y."/>
            <person name="Shah S."/>
            <person name="Dougan E. K."/>
            <person name="Thang M."/>
            <person name="Chan C."/>
        </authorList>
    </citation>
    <scope>NUCLEOTIDE SEQUENCE [LARGE SCALE GENOMIC DNA]</scope>
</reference>
<evidence type="ECO:0000313" key="4">
    <source>
        <dbReference type="Proteomes" id="UP001189429"/>
    </source>
</evidence>
<keyword evidence="1" id="KW-0175">Coiled coil</keyword>
<sequence>MESPRTVLHAKRRIHECLTVLGIMHQRRDQEVAAPGAQRADEMHCAMVMLNSGLLKALHVTDSFHAHCHRECPELGALLDGGDPPAAEEAAAAHGDPDEGLASERYRQLQAECVCRAELLRSLDARHRDDETRAKRLEDECRGLRARLGQAAYAGGGLPPASRPGTSCGVAVQRCAEGGVVVLEPELGRLAASSKSWRRAGRRPGSRWSSCAPRRRPPGAAPRARRRSGASCGSCSARARRGSRTRWPSCCRT</sequence>
<dbReference type="EMBL" id="CAUYUJ010022044">
    <property type="protein sequence ID" value="CAK0908596.1"/>
    <property type="molecule type" value="Genomic_DNA"/>
</dbReference>
<feature type="region of interest" description="Disordered" evidence="2">
    <location>
        <begin position="80"/>
        <end position="100"/>
    </location>
</feature>
<feature type="compositionally biased region" description="Basic residues" evidence="2">
    <location>
        <begin position="213"/>
        <end position="228"/>
    </location>
</feature>
<keyword evidence="4" id="KW-1185">Reference proteome</keyword>
<feature type="compositionally biased region" description="Basic residues" evidence="2">
    <location>
        <begin position="196"/>
        <end position="205"/>
    </location>
</feature>
<evidence type="ECO:0000256" key="2">
    <source>
        <dbReference type="SAM" id="MobiDB-lite"/>
    </source>
</evidence>
<feature type="region of interest" description="Disordered" evidence="2">
    <location>
        <begin position="193"/>
        <end position="236"/>
    </location>
</feature>
<dbReference type="Proteomes" id="UP001189429">
    <property type="component" value="Unassembled WGS sequence"/>
</dbReference>
<feature type="compositionally biased region" description="Low complexity" evidence="2">
    <location>
        <begin position="80"/>
        <end position="94"/>
    </location>
</feature>